<dbReference type="InterPro" id="IPR027417">
    <property type="entry name" value="P-loop_NTPase"/>
</dbReference>
<dbReference type="Pfam" id="PF00271">
    <property type="entry name" value="Helicase_C"/>
    <property type="match status" value="1"/>
</dbReference>
<dbReference type="GO" id="GO:0003676">
    <property type="term" value="F:nucleic acid binding"/>
    <property type="evidence" value="ECO:0007669"/>
    <property type="project" value="InterPro"/>
</dbReference>
<dbReference type="Pfam" id="PF08148">
    <property type="entry name" value="DSHCT"/>
    <property type="match status" value="1"/>
</dbReference>
<keyword evidence="1" id="KW-0547">Nucleotide-binding</keyword>
<reference evidence="7" key="1">
    <citation type="journal article" date="2020" name="Nature">
        <title>Giant virus diversity and host interactions through global metagenomics.</title>
        <authorList>
            <person name="Schulz F."/>
            <person name="Roux S."/>
            <person name="Paez-Espino D."/>
            <person name="Jungbluth S."/>
            <person name="Walsh D.A."/>
            <person name="Denef V.J."/>
            <person name="McMahon K.D."/>
            <person name="Konstantinidis K.T."/>
            <person name="Eloe-Fadrosh E.A."/>
            <person name="Kyrpides N.C."/>
            <person name="Woyke T."/>
        </authorList>
    </citation>
    <scope>NUCLEOTIDE SEQUENCE</scope>
    <source>
        <strain evidence="7">GVMAG-S-ERX555907-63</strain>
    </source>
</reference>
<dbReference type="InterPro" id="IPR011545">
    <property type="entry name" value="DEAD/DEAH_box_helicase_dom"/>
</dbReference>
<dbReference type="InterPro" id="IPR050699">
    <property type="entry name" value="RNA-DNA_Helicase"/>
</dbReference>
<dbReference type="Gene3D" id="3.40.50.300">
    <property type="entry name" value="P-loop containing nucleotide triphosphate hydrolases"/>
    <property type="match status" value="2"/>
</dbReference>
<dbReference type="InterPro" id="IPR012961">
    <property type="entry name" value="Ski2/MTR4_C"/>
</dbReference>
<feature type="domain" description="Helicase ATP-binding" evidence="5">
    <location>
        <begin position="24"/>
        <end position="182"/>
    </location>
</feature>
<dbReference type="GO" id="GO:0004386">
    <property type="term" value="F:helicase activity"/>
    <property type="evidence" value="ECO:0007669"/>
    <property type="project" value="UniProtKB-KW"/>
</dbReference>
<dbReference type="PANTHER" id="PTHR12131">
    <property type="entry name" value="ATP-DEPENDENT RNA AND DNA HELICASE"/>
    <property type="match status" value="1"/>
</dbReference>
<protein>
    <recommendedName>
        <fullName evidence="8">Helicase</fullName>
    </recommendedName>
</protein>
<evidence type="ECO:0000256" key="4">
    <source>
        <dbReference type="ARBA" id="ARBA00022840"/>
    </source>
</evidence>
<accession>A0A6C0KZW6</accession>
<dbReference type="Pfam" id="PF00270">
    <property type="entry name" value="DEAD"/>
    <property type="match status" value="1"/>
</dbReference>
<dbReference type="InterPro" id="IPR014001">
    <property type="entry name" value="Helicase_ATP-bd"/>
</dbReference>
<dbReference type="GO" id="GO:0005524">
    <property type="term" value="F:ATP binding"/>
    <property type="evidence" value="ECO:0007669"/>
    <property type="project" value="UniProtKB-KW"/>
</dbReference>
<name>A0A6C0KZW6_9ZZZZ</name>
<dbReference type="SMART" id="SM00487">
    <property type="entry name" value="DEXDc"/>
    <property type="match status" value="1"/>
</dbReference>
<dbReference type="SMART" id="SM00490">
    <property type="entry name" value="HELICc"/>
    <property type="match status" value="1"/>
</dbReference>
<dbReference type="SUPFAM" id="SSF52540">
    <property type="entry name" value="P-loop containing nucleoside triphosphate hydrolases"/>
    <property type="match status" value="1"/>
</dbReference>
<dbReference type="PROSITE" id="PS51194">
    <property type="entry name" value="HELICASE_CTER"/>
    <property type="match status" value="1"/>
</dbReference>
<dbReference type="InterPro" id="IPR001650">
    <property type="entry name" value="Helicase_C-like"/>
</dbReference>
<sequence>MNPEYIEEVLSFPYKLDGFQIDAIDAILKGHNVLTLSHTGSGKSSIGEFSIANAIKNGKRAIYTTPIKALSNQKYGDFQKKFSGSCVGILTGDIKVNPDAQILVATQEIICNLLYTNIEYFEDVGTLVIDETHYLRDANRGTVYEQTIAMIPKNIILVMLSATLPGADNLSKWVEDIKEKPCVMTSTNVRPVPLVHQVYWNGEYKQVLEGDHNFDEHAYKSMFNIWKESKTVRLKDKPSDTTTLIKFLDNLSERELFPALFFQFSRKGCERLAKMIQRSWLDGKEQTQCINLFDFYVRKYLGEQGMQLSQVWMIRAMLSKGVAVHHSGLIPVLKEIIESIFDKGWIRVMFVTETFSVGINMPTKCVVFSELQKFDGKEQRCLLPAEYIQMAGRAGRRGKDILGTVIYFPFPPKNMVTLSDFANIIKGKHSTISSKFIMDPVLLLKCIETNRPPSEVFDSTLMSKEIESSIKGIDYEIAEVVKQFDSIPVTKEQEEKYNEIKAKEVVMMKAKPKQRRKHQVVIKEMKNNLNESVISNIELRKQKLAQYTKLKNNKLDALNYIKETCEWQEDVLQRLGYLNKDSESKSYVTLMGRACSGINESDAFLTVEYLMQLFERFEANDTMSATMAFVLGTFIDERELNKEESDDGQSFVEKFKTIVSNSYVINNVEYELNELKNIYEKLANEERLRDGSMKLTPDFGAYVYLWTIKELSYSQLVEKLGGTLYEGNFVKNMLKVHNICEEWKNVADIYQRPDFAGLISNIQTKIIRDIVICDSLYIQS</sequence>
<keyword evidence="2" id="KW-0378">Hydrolase</keyword>
<evidence type="ECO:0000256" key="3">
    <source>
        <dbReference type="ARBA" id="ARBA00022806"/>
    </source>
</evidence>
<evidence type="ECO:0000313" key="7">
    <source>
        <dbReference type="EMBL" id="QHU23109.1"/>
    </source>
</evidence>
<proteinExistence type="predicted"/>
<organism evidence="7">
    <name type="scientific">viral metagenome</name>
    <dbReference type="NCBI Taxonomy" id="1070528"/>
    <lineage>
        <taxon>unclassified sequences</taxon>
        <taxon>metagenomes</taxon>
        <taxon>organismal metagenomes</taxon>
    </lineage>
</organism>
<evidence type="ECO:0008006" key="8">
    <source>
        <dbReference type="Google" id="ProtNLM"/>
    </source>
</evidence>
<dbReference type="CDD" id="cd18795">
    <property type="entry name" value="SF2_C_Ski2"/>
    <property type="match status" value="1"/>
</dbReference>
<dbReference type="PROSITE" id="PS51192">
    <property type="entry name" value="HELICASE_ATP_BIND_1"/>
    <property type="match status" value="1"/>
</dbReference>
<keyword evidence="3" id="KW-0347">Helicase</keyword>
<dbReference type="Gene3D" id="1.10.3380.30">
    <property type="match status" value="1"/>
</dbReference>
<evidence type="ECO:0000256" key="1">
    <source>
        <dbReference type="ARBA" id="ARBA00022741"/>
    </source>
</evidence>
<evidence type="ECO:0000256" key="2">
    <source>
        <dbReference type="ARBA" id="ARBA00022801"/>
    </source>
</evidence>
<keyword evidence="4" id="KW-0067">ATP-binding</keyword>
<evidence type="ECO:0000259" key="6">
    <source>
        <dbReference type="PROSITE" id="PS51194"/>
    </source>
</evidence>
<dbReference type="AlphaFoldDB" id="A0A6C0KZW6"/>
<feature type="domain" description="Helicase C-terminal" evidence="6">
    <location>
        <begin position="243"/>
        <end position="448"/>
    </location>
</feature>
<evidence type="ECO:0000259" key="5">
    <source>
        <dbReference type="PROSITE" id="PS51192"/>
    </source>
</evidence>
<dbReference type="GO" id="GO:0016787">
    <property type="term" value="F:hydrolase activity"/>
    <property type="evidence" value="ECO:0007669"/>
    <property type="project" value="UniProtKB-KW"/>
</dbReference>
<dbReference type="PANTHER" id="PTHR12131:SF1">
    <property type="entry name" value="ATP-DEPENDENT RNA HELICASE SUPV3L1, MITOCHONDRIAL-RELATED"/>
    <property type="match status" value="1"/>
</dbReference>
<dbReference type="EMBL" id="MN741023">
    <property type="protein sequence ID" value="QHU23109.1"/>
    <property type="molecule type" value="Genomic_DNA"/>
</dbReference>